<evidence type="ECO:0000313" key="4">
    <source>
        <dbReference type="EMBL" id="CAD7629657.1"/>
    </source>
</evidence>
<dbReference type="InterPro" id="IPR041680">
    <property type="entry name" value="PH_8"/>
</dbReference>
<dbReference type="PROSITE" id="PS50003">
    <property type="entry name" value="PH_DOMAIN"/>
    <property type="match status" value="1"/>
</dbReference>
<dbReference type="EMBL" id="OC861716">
    <property type="protein sequence ID" value="CAD7629657.1"/>
    <property type="molecule type" value="Genomic_DNA"/>
</dbReference>
<dbReference type="EMBL" id="CAJPIZ010007141">
    <property type="protein sequence ID" value="CAG2110087.1"/>
    <property type="molecule type" value="Genomic_DNA"/>
</dbReference>
<feature type="region of interest" description="Disordered" evidence="2">
    <location>
        <begin position="364"/>
        <end position="420"/>
    </location>
</feature>
<proteinExistence type="inferred from homology"/>
<evidence type="ECO:0000259" key="3">
    <source>
        <dbReference type="PROSITE" id="PS50003"/>
    </source>
</evidence>
<evidence type="ECO:0000256" key="2">
    <source>
        <dbReference type="SAM" id="MobiDB-lite"/>
    </source>
</evidence>
<dbReference type="GO" id="GO:0006869">
    <property type="term" value="P:lipid transport"/>
    <property type="evidence" value="ECO:0007669"/>
    <property type="project" value="UniProtKB-ARBA"/>
</dbReference>
<accession>A0A7R9KWK1</accession>
<dbReference type="OrthoDB" id="416222at2759"/>
<keyword evidence="5" id="KW-1185">Reference proteome</keyword>
<feature type="domain" description="PH" evidence="3">
    <location>
        <begin position="166"/>
        <end position="261"/>
    </location>
</feature>
<comment type="similarity">
    <text evidence="1">Belongs to the OSBP family.</text>
</comment>
<feature type="compositionally biased region" description="Basic and acidic residues" evidence="2">
    <location>
        <begin position="118"/>
        <end position="131"/>
    </location>
</feature>
<dbReference type="InterPro" id="IPR001849">
    <property type="entry name" value="PH_domain"/>
</dbReference>
<dbReference type="Gene3D" id="2.30.29.30">
    <property type="entry name" value="Pleckstrin-homology domain (PH domain)/Phosphotyrosine-binding domain (PTB)"/>
    <property type="match status" value="1"/>
</dbReference>
<dbReference type="AlphaFoldDB" id="A0A7R9KWK1"/>
<feature type="compositionally biased region" description="Basic residues" evidence="2">
    <location>
        <begin position="364"/>
        <end position="375"/>
    </location>
</feature>
<dbReference type="SUPFAM" id="SSF50729">
    <property type="entry name" value="PH domain-like"/>
    <property type="match status" value="1"/>
</dbReference>
<evidence type="ECO:0000313" key="5">
    <source>
        <dbReference type="Proteomes" id="UP000759131"/>
    </source>
</evidence>
<dbReference type="Pfam" id="PF15409">
    <property type="entry name" value="PH_8"/>
    <property type="match status" value="1"/>
</dbReference>
<dbReference type="InterPro" id="IPR011993">
    <property type="entry name" value="PH-like_dom_sf"/>
</dbReference>
<protein>
    <recommendedName>
        <fullName evidence="3">PH domain-containing protein</fullName>
    </recommendedName>
</protein>
<sequence length="525" mass="59322">MKFLRLKTEDSVAVRTNSLVTIRRQISFAAKDIAQPFISSMSSTIPQMNHTINNGCNNSVINELLLSTQSRDSHTQSGHHTSDSDQSTIAQSQDNDRKHGLYLPIITGPNGSQLNDPNSDRQPQEYSESEKSIQSSKKASKSHHKSGNEWEILEGLKDGQRCEDKPNKFDGFMLKRRKWPLKGWHKRHFHLENGILSYSKSPNDMMKGKIHGSVDVGLSVISTKRSSKRIDIDAEEFIYHIKVKNRIMFTKWISMLRHHRLYRQHEISFGNRINAISTPVRSVAVTGIGSGGGITPTNHEMNSKVIAWILDSNPLEMDTNFSKELIDLQLKLVKLSSLLKLIEMQIESKSDAIPSAETVSLKKSRRRFLLRRKKQNNSTSSASTDKPVTNSKKSEPNDTTLNDKNATKLKPLPIGHHLSSSHPVLNEASLAPNSSPDNWMTQSCNEAETDFKDHSQDFESIKSTKAIIDFVSLANDVNNSFRTLYRMVQSDGTKKKSMKRPPNDFDLVYTLRQSLSEALQQNKML</sequence>
<dbReference type="FunFam" id="2.30.29.30:FF:000011">
    <property type="entry name" value="Oxysterol-binding protein"/>
    <property type="match status" value="1"/>
</dbReference>
<organism evidence="4">
    <name type="scientific">Medioppia subpectinata</name>
    <dbReference type="NCBI Taxonomy" id="1979941"/>
    <lineage>
        <taxon>Eukaryota</taxon>
        <taxon>Metazoa</taxon>
        <taxon>Ecdysozoa</taxon>
        <taxon>Arthropoda</taxon>
        <taxon>Chelicerata</taxon>
        <taxon>Arachnida</taxon>
        <taxon>Acari</taxon>
        <taxon>Acariformes</taxon>
        <taxon>Sarcoptiformes</taxon>
        <taxon>Oribatida</taxon>
        <taxon>Brachypylina</taxon>
        <taxon>Oppioidea</taxon>
        <taxon>Oppiidae</taxon>
        <taxon>Medioppia</taxon>
    </lineage>
</organism>
<feature type="non-terminal residue" evidence="4">
    <location>
        <position position="1"/>
    </location>
</feature>
<feature type="compositionally biased region" description="Polar residues" evidence="2">
    <location>
        <begin position="69"/>
        <end position="93"/>
    </location>
</feature>
<dbReference type="CDD" id="cd13287">
    <property type="entry name" value="PH_ORP3_ORP6_ORP7"/>
    <property type="match status" value="1"/>
</dbReference>
<name>A0A7R9KWK1_9ACAR</name>
<dbReference type="Proteomes" id="UP000759131">
    <property type="component" value="Unassembled WGS sequence"/>
</dbReference>
<feature type="compositionally biased region" description="Polar residues" evidence="2">
    <location>
        <begin position="376"/>
        <end position="404"/>
    </location>
</feature>
<feature type="region of interest" description="Disordered" evidence="2">
    <location>
        <begin position="69"/>
        <end position="149"/>
    </location>
</feature>
<evidence type="ECO:0000256" key="1">
    <source>
        <dbReference type="ARBA" id="ARBA00008842"/>
    </source>
</evidence>
<gene>
    <name evidence="4" type="ORF">OSB1V03_LOCUS10072</name>
</gene>
<reference evidence="4" key="1">
    <citation type="submission" date="2020-11" db="EMBL/GenBank/DDBJ databases">
        <authorList>
            <person name="Tran Van P."/>
        </authorList>
    </citation>
    <scope>NUCLEOTIDE SEQUENCE</scope>
</reference>
<dbReference type="SMART" id="SM00233">
    <property type="entry name" value="PH"/>
    <property type="match status" value="1"/>
</dbReference>